<dbReference type="Gene3D" id="1.10.1040.10">
    <property type="entry name" value="N-(1-d-carboxylethyl)-l-norvaline Dehydrogenase, domain 2"/>
    <property type="match status" value="1"/>
</dbReference>
<evidence type="ECO:0000313" key="2">
    <source>
        <dbReference type="Proteomes" id="UP000070434"/>
    </source>
</evidence>
<dbReference type="InterPro" id="IPR013328">
    <property type="entry name" value="6PGD_dom2"/>
</dbReference>
<dbReference type="InterPro" id="IPR008927">
    <property type="entry name" value="6-PGluconate_DH-like_C_sf"/>
</dbReference>
<dbReference type="RefSeq" id="WP_060968786.1">
    <property type="nucleotide sequence ID" value="NZ_LNJP01000004.1"/>
</dbReference>
<dbReference type="Proteomes" id="UP000070434">
    <property type="component" value="Unassembled WGS sequence"/>
</dbReference>
<organism evidence="1 2">
    <name type="scientific">Burkholderia anthina</name>
    <dbReference type="NCBI Taxonomy" id="179879"/>
    <lineage>
        <taxon>Bacteria</taxon>
        <taxon>Pseudomonadati</taxon>
        <taxon>Pseudomonadota</taxon>
        <taxon>Betaproteobacteria</taxon>
        <taxon>Burkholderiales</taxon>
        <taxon>Burkholderiaceae</taxon>
        <taxon>Burkholderia</taxon>
        <taxon>Burkholderia cepacia complex</taxon>
    </lineage>
</organism>
<protein>
    <submittedName>
        <fullName evidence="1">Uncharacterized protein</fullName>
    </submittedName>
</protein>
<dbReference type="SUPFAM" id="SSF48179">
    <property type="entry name" value="6-phosphogluconate dehydrogenase C-terminal domain-like"/>
    <property type="match status" value="1"/>
</dbReference>
<dbReference type="AlphaFoldDB" id="A0AAW3PPB1"/>
<proteinExistence type="predicted"/>
<comment type="caution">
    <text evidence="1">The sequence shown here is derived from an EMBL/GenBank/DDBJ whole genome shotgun (WGS) entry which is preliminary data.</text>
</comment>
<sequence length="123" mass="13308">MLRVAHDGASKIPVFHEKTIGALLARNGDMRREALLLACFQHYLQGVDDLGNAFVVSEPQFDAADLEPVRSGDPLAILDSKPFATLGLDPNAGFVGLFRTMQTAVATRRTRDAIRLALDSSDA</sequence>
<reference evidence="1 2" key="1">
    <citation type="submission" date="2015-11" db="EMBL/GenBank/DDBJ databases">
        <authorList>
            <person name="Sahl J."/>
            <person name="Wagner D."/>
            <person name="Keim P."/>
        </authorList>
    </citation>
    <scope>NUCLEOTIDE SEQUENCE [LARGE SCALE GENOMIC DNA]</scope>
    <source>
        <strain evidence="1 2">AZ-4-2-10-S1-D7</strain>
    </source>
</reference>
<evidence type="ECO:0000313" key="1">
    <source>
        <dbReference type="EMBL" id="KWZ29849.1"/>
    </source>
</evidence>
<dbReference type="EMBL" id="LNJP01000004">
    <property type="protein sequence ID" value="KWZ29849.1"/>
    <property type="molecule type" value="Genomic_DNA"/>
</dbReference>
<name>A0AAW3PPB1_9BURK</name>
<accession>A0AAW3PPB1</accession>
<gene>
    <name evidence="1" type="ORF">WS64_30690</name>
</gene>